<evidence type="ECO:0000256" key="6">
    <source>
        <dbReference type="ARBA" id="ARBA00022598"/>
    </source>
</evidence>
<evidence type="ECO:0000259" key="13">
    <source>
        <dbReference type="PROSITE" id="PS50862"/>
    </source>
</evidence>
<evidence type="ECO:0000256" key="5">
    <source>
        <dbReference type="ARBA" id="ARBA00022490"/>
    </source>
</evidence>
<dbReference type="InterPro" id="IPR036754">
    <property type="entry name" value="YbaK/aa-tRNA-synt-asso_dom_sf"/>
</dbReference>
<keyword evidence="9" id="KW-0648">Protein biosynthesis</keyword>
<dbReference type="SUPFAM" id="SSF55826">
    <property type="entry name" value="YbaK/ProRS associated domain"/>
    <property type="match status" value="1"/>
</dbReference>
<dbReference type="InterPro" id="IPR036621">
    <property type="entry name" value="Anticodon-bd_dom_sf"/>
</dbReference>
<dbReference type="InterPro" id="IPR004154">
    <property type="entry name" value="Anticodon-bd"/>
</dbReference>
<dbReference type="GO" id="GO:0002161">
    <property type="term" value="F:aminoacyl-tRNA deacylase activity"/>
    <property type="evidence" value="ECO:0007669"/>
    <property type="project" value="InterPro"/>
</dbReference>
<comment type="subunit">
    <text evidence="2">Homodimer.</text>
</comment>
<comment type="subcellular location">
    <subcellularLocation>
        <location evidence="1">Cytoplasm</location>
    </subcellularLocation>
</comment>
<dbReference type="SUPFAM" id="SSF52954">
    <property type="entry name" value="Class II aaRS ABD-related"/>
    <property type="match status" value="1"/>
</dbReference>
<keyword evidence="5" id="KW-0963">Cytoplasm</keyword>
<name>A0A5B8U7M4_9ACTN</name>
<evidence type="ECO:0000256" key="3">
    <source>
        <dbReference type="ARBA" id="ARBA00012831"/>
    </source>
</evidence>
<dbReference type="OrthoDB" id="9809052at2"/>
<dbReference type="GO" id="GO:0004827">
    <property type="term" value="F:proline-tRNA ligase activity"/>
    <property type="evidence" value="ECO:0007669"/>
    <property type="project" value="UniProtKB-UniRule"/>
</dbReference>
<dbReference type="GO" id="GO:0005524">
    <property type="term" value="F:ATP binding"/>
    <property type="evidence" value="ECO:0007669"/>
    <property type="project" value="UniProtKB-KW"/>
</dbReference>
<proteinExistence type="predicted"/>
<evidence type="ECO:0000256" key="4">
    <source>
        <dbReference type="ARBA" id="ARBA00019110"/>
    </source>
</evidence>
<keyword evidence="10" id="KW-0030">Aminoacyl-tRNA synthetase</keyword>
<evidence type="ECO:0000256" key="12">
    <source>
        <dbReference type="NCBIfam" id="TIGR00409"/>
    </source>
</evidence>
<dbReference type="KEGG" id="bsol:FSW04_16995"/>
<keyword evidence="7" id="KW-0547">Nucleotide-binding</keyword>
<evidence type="ECO:0000313" key="14">
    <source>
        <dbReference type="EMBL" id="QEC49106.1"/>
    </source>
</evidence>
<dbReference type="CDD" id="cd00861">
    <property type="entry name" value="ProRS_anticodon_short"/>
    <property type="match status" value="1"/>
</dbReference>
<dbReference type="InterPro" id="IPR050062">
    <property type="entry name" value="Pro-tRNA_synthetase"/>
</dbReference>
<dbReference type="Pfam" id="PF04073">
    <property type="entry name" value="tRNA_edit"/>
    <property type="match status" value="1"/>
</dbReference>
<evidence type="ECO:0000256" key="9">
    <source>
        <dbReference type="ARBA" id="ARBA00022917"/>
    </source>
</evidence>
<dbReference type="PRINTS" id="PR01046">
    <property type="entry name" value="TRNASYNTHPRO"/>
</dbReference>
<dbReference type="InterPro" id="IPR004500">
    <property type="entry name" value="Pro-tRNA-synth_IIa_bac-type"/>
</dbReference>
<evidence type="ECO:0000256" key="11">
    <source>
        <dbReference type="ARBA" id="ARBA00047671"/>
    </source>
</evidence>
<dbReference type="InterPro" id="IPR002314">
    <property type="entry name" value="aa-tRNA-synt_IIb"/>
</dbReference>
<dbReference type="Gene3D" id="3.90.960.10">
    <property type="entry name" value="YbaK/aminoacyl-tRNA synthetase-associated domain"/>
    <property type="match status" value="1"/>
</dbReference>
<dbReference type="AlphaFoldDB" id="A0A5B8U7M4"/>
<gene>
    <name evidence="14" type="ORF">FSW04_16995</name>
</gene>
<evidence type="ECO:0000313" key="15">
    <source>
        <dbReference type="Proteomes" id="UP000321805"/>
    </source>
</evidence>
<comment type="catalytic activity">
    <reaction evidence="11">
        <text>tRNA(Pro) + L-proline + ATP = L-prolyl-tRNA(Pro) + AMP + diphosphate</text>
        <dbReference type="Rhea" id="RHEA:14305"/>
        <dbReference type="Rhea" id="RHEA-COMP:9700"/>
        <dbReference type="Rhea" id="RHEA-COMP:9702"/>
        <dbReference type="ChEBI" id="CHEBI:30616"/>
        <dbReference type="ChEBI" id="CHEBI:33019"/>
        <dbReference type="ChEBI" id="CHEBI:60039"/>
        <dbReference type="ChEBI" id="CHEBI:78442"/>
        <dbReference type="ChEBI" id="CHEBI:78532"/>
        <dbReference type="ChEBI" id="CHEBI:456215"/>
        <dbReference type="EC" id="6.1.1.15"/>
    </reaction>
</comment>
<accession>A0A5B8U7M4</accession>
<keyword evidence="6 14" id="KW-0436">Ligase</keyword>
<reference evidence="14 15" key="1">
    <citation type="journal article" date="2018" name="J. Microbiol.">
        <title>Baekduia soli gen. nov., sp. nov., a novel bacterium isolated from the soil of Baekdu Mountain and proposal of a novel family name, Baekduiaceae fam. nov.</title>
        <authorList>
            <person name="An D.S."/>
            <person name="Siddiqi M.Z."/>
            <person name="Kim K.H."/>
            <person name="Yu H.S."/>
            <person name="Im W.T."/>
        </authorList>
    </citation>
    <scope>NUCLEOTIDE SEQUENCE [LARGE SCALE GENOMIC DNA]</scope>
    <source>
        <strain evidence="14 15">BR7-21</strain>
    </source>
</reference>
<dbReference type="NCBIfam" id="NF006625">
    <property type="entry name" value="PRK09194.1"/>
    <property type="match status" value="1"/>
</dbReference>
<dbReference type="EMBL" id="CP042430">
    <property type="protein sequence ID" value="QEC49106.1"/>
    <property type="molecule type" value="Genomic_DNA"/>
</dbReference>
<dbReference type="PROSITE" id="PS50862">
    <property type="entry name" value="AA_TRNA_LIGASE_II"/>
    <property type="match status" value="1"/>
</dbReference>
<dbReference type="InterPro" id="IPR006195">
    <property type="entry name" value="aa-tRNA-synth_II"/>
</dbReference>
<dbReference type="PANTHER" id="PTHR42753:SF2">
    <property type="entry name" value="PROLINE--TRNA LIGASE"/>
    <property type="match status" value="1"/>
</dbReference>
<dbReference type="EC" id="6.1.1.15" evidence="3 12"/>
<dbReference type="Pfam" id="PF03129">
    <property type="entry name" value="HGTP_anticodon"/>
    <property type="match status" value="1"/>
</dbReference>
<dbReference type="Proteomes" id="UP000321805">
    <property type="component" value="Chromosome"/>
</dbReference>
<protein>
    <recommendedName>
        <fullName evidence="4 12">Proline--tRNA ligase</fullName>
        <ecNumber evidence="3 12">6.1.1.15</ecNumber>
    </recommendedName>
</protein>
<dbReference type="Gene3D" id="3.40.50.800">
    <property type="entry name" value="Anticodon-binding domain"/>
    <property type="match status" value="1"/>
</dbReference>
<dbReference type="InterPro" id="IPR007214">
    <property type="entry name" value="YbaK/aa-tRNA-synth-assoc-dom"/>
</dbReference>
<dbReference type="PANTHER" id="PTHR42753">
    <property type="entry name" value="MITOCHONDRIAL RIBOSOME PROTEIN L39/PROLYL-TRNA LIGASE FAMILY MEMBER"/>
    <property type="match status" value="1"/>
</dbReference>
<sequence>MRMSQLFLPTERQAPADAEALSHKLMVRAGLVRQLGAGLWTWLPAGWRVHQKIVQIVREEIDAIGGQEMLMPVLHPAELWRRSGRYDAIGAELFRLQDRKGTDMVLAMTHEEAVTFHAAQVIRSYRDLPLCLYHFQVKERDEARPRAGVLRTREFIMKDSYTFDRDAEGLAAAYERHREAYARIYDRCGLDWYECVSDVGMMGGTAAHEYMAPCPAGEDDVVLGPAGYSANLEIATAEPRPVPALSGVAGELHTPGQTTIEAVAGGLGIDPGNLLKAFPVVTPQRGLVMVFLRGDHRVSETKLRNALGEPFRPAGEDELRGPAGYLGPDDDLPALYDEAVTPGEYVAGANVPDHHRVVTVAPGPRVDVRSVEEGDTIGGVAVRIEPAIEIGNIFQLGTRYSDPLGCTFLDEHGKEHAVVMGSYGIGPARIAAAAVEQSADDKGISWPKAIAPFDVEVVGLGKPGTPEQAAAEALYSDLRTLGLDALLDDRSAGPGEKFADAELLGVPLRLTVGKRSLESGTAEAQVRRGRVDQEGGIPLRDGAEAVRDLWRSLP</sequence>
<organism evidence="14 15">
    <name type="scientific">Baekduia soli</name>
    <dbReference type="NCBI Taxonomy" id="496014"/>
    <lineage>
        <taxon>Bacteria</taxon>
        <taxon>Bacillati</taxon>
        <taxon>Actinomycetota</taxon>
        <taxon>Thermoleophilia</taxon>
        <taxon>Solirubrobacterales</taxon>
        <taxon>Baekduiaceae</taxon>
        <taxon>Baekduia</taxon>
    </lineage>
</organism>
<evidence type="ECO:0000256" key="7">
    <source>
        <dbReference type="ARBA" id="ARBA00022741"/>
    </source>
</evidence>
<dbReference type="GO" id="GO:0005829">
    <property type="term" value="C:cytosol"/>
    <property type="evidence" value="ECO:0007669"/>
    <property type="project" value="TreeGrafter"/>
</dbReference>
<evidence type="ECO:0000256" key="1">
    <source>
        <dbReference type="ARBA" id="ARBA00004496"/>
    </source>
</evidence>
<evidence type="ECO:0000256" key="8">
    <source>
        <dbReference type="ARBA" id="ARBA00022840"/>
    </source>
</evidence>
<evidence type="ECO:0000256" key="10">
    <source>
        <dbReference type="ARBA" id="ARBA00023146"/>
    </source>
</evidence>
<dbReference type="InterPro" id="IPR044140">
    <property type="entry name" value="ProRS_anticodon_short"/>
</dbReference>
<keyword evidence="8" id="KW-0067">ATP-binding</keyword>
<dbReference type="InterPro" id="IPR045864">
    <property type="entry name" value="aa-tRNA-synth_II/BPL/LPL"/>
</dbReference>
<dbReference type="Pfam" id="PF00587">
    <property type="entry name" value="tRNA-synt_2b"/>
    <property type="match status" value="1"/>
</dbReference>
<keyword evidence="15" id="KW-1185">Reference proteome</keyword>
<evidence type="ECO:0000256" key="2">
    <source>
        <dbReference type="ARBA" id="ARBA00011738"/>
    </source>
</evidence>
<dbReference type="NCBIfam" id="TIGR00409">
    <property type="entry name" value="proS_fam_II"/>
    <property type="match status" value="1"/>
</dbReference>
<dbReference type="RefSeq" id="WP_146921387.1">
    <property type="nucleotide sequence ID" value="NZ_CP042430.1"/>
</dbReference>
<dbReference type="Gene3D" id="3.30.930.10">
    <property type="entry name" value="Bira Bifunctional Protein, Domain 2"/>
    <property type="match status" value="1"/>
</dbReference>
<dbReference type="InterPro" id="IPR002316">
    <property type="entry name" value="Pro-tRNA-ligase_IIa"/>
</dbReference>
<feature type="domain" description="Aminoacyl-transfer RNA synthetases class-II family profile" evidence="13">
    <location>
        <begin position="44"/>
        <end position="447"/>
    </location>
</feature>
<dbReference type="SUPFAM" id="SSF55681">
    <property type="entry name" value="Class II aaRS and biotin synthetases"/>
    <property type="match status" value="1"/>
</dbReference>
<dbReference type="GO" id="GO:0006433">
    <property type="term" value="P:prolyl-tRNA aminoacylation"/>
    <property type="evidence" value="ECO:0007669"/>
    <property type="project" value="UniProtKB-UniRule"/>
</dbReference>